<dbReference type="EMBL" id="CP000493">
    <property type="protein sequence ID" value="ABM80732.1"/>
    <property type="molecule type" value="Genomic_DNA"/>
</dbReference>
<dbReference type="GeneID" id="4781454"/>
<protein>
    <submittedName>
        <fullName evidence="1">Uncharacterized protein</fullName>
    </submittedName>
</protein>
<reference evidence="1 2" key="1">
    <citation type="journal article" date="2007" name="Archaea">
        <title>The genome of Hyperthermus butylicus: a sulfur-reducing, peptide fermenting, neutrophilic Crenarchaeote growing up to 108 degrees C.</title>
        <authorList>
            <person name="Brugger K."/>
            <person name="Chen L."/>
            <person name="Stark M."/>
            <person name="Zibat A."/>
            <person name="Redder P."/>
            <person name="Ruepp A."/>
            <person name="Awayez M."/>
            <person name="She Q."/>
            <person name="Garrett R.A."/>
            <person name="Klenk H.P."/>
        </authorList>
    </citation>
    <scope>NUCLEOTIDE SEQUENCE [LARGE SCALE GENOMIC DNA]</scope>
    <source>
        <strain evidence="2">DSM 5456 / JCM 9403 / PLM1-5</strain>
    </source>
</reference>
<dbReference type="RefSeq" id="WP_011822050.1">
    <property type="nucleotide sequence ID" value="NC_008818.1"/>
</dbReference>
<accession>A2BL71</accession>
<proteinExistence type="predicted"/>
<dbReference type="OrthoDB" id="381199at2157"/>
<evidence type="ECO:0000313" key="2">
    <source>
        <dbReference type="Proteomes" id="UP000002593"/>
    </source>
</evidence>
<keyword evidence="2" id="KW-1185">Reference proteome</keyword>
<organism evidence="1 2">
    <name type="scientific">Hyperthermus butylicus (strain DSM 5456 / JCM 9403 / PLM1-5)</name>
    <dbReference type="NCBI Taxonomy" id="415426"/>
    <lineage>
        <taxon>Archaea</taxon>
        <taxon>Thermoproteota</taxon>
        <taxon>Thermoprotei</taxon>
        <taxon>Desulfurococcales</taxon>
        <taxon>Pyrodictiaceae</taxon>
        <taxon>Hyperthermus</taxon>
    </lineage>
</organism>
<gene>
    <name evidence="1" type="ordered locus">Hbut_0881</name>
</gene>
<dbReference type="Proteomes" id="UP000002593">
    <property type="component" value="Chromosome"/>
</dbReference>
<sequence length="219" mass="24375">MDRQLAALETANKLLLPVLRATRRIAAVARSSIDPSFTPIRVYSSGDRRIHVAVVNLPGSHPLVVAIYASTQRSRPTSPQQLARRLARLARFVGRLSGNEYAQADIVYVYMAPRGLTRGSIRLAVKSKIVYASEPSEARRKLAKYLAKRYRRLLASIMGKRVWGSVPLLAYALSLLARELGEPLHTPDPHQVLYWVENGVKGERVSTTYPTTSELTNNS</sequence>
<dbReference type="EnsemblBacteria" id="ABM80732">
    <property type="protein sequence ID" value="ABM80732"/>
    <property type="gene ID" value="Hbut_0881"/>
</dbReference>
<name>A2BL71_HYPBU</name>
<dbReference type="AlphaFoldDB" id="A2BL71"/>
<dbReference type="KEGG" id="hbu:Hbut_0881"/>
<evidence type="ECO:0000313" key="1">
    <source>
        <dbReference type="EMBL" id="ABM80732.1"/>
    </source>
</evidence>
<dbReference type="HOGENOM" id="CLU_1259077_0_0_2"/>